<dbReference type="InterPro" id="IPR000210">
    <property type="entry name" value="BTB/POZ_dom"/>
</dbReference>
<dbReference type="SUPFAM" id="SSF50998">
    <property type="entry name" value="Quinoprotein alcohol dehydrogenase-like"/>
    <property type="match status" value="1"/>
</dbReference>
<dbReference type="SUPFAM" id="SSF54695">
    <property type="entry name" value="POZ domain"/>
    <property type="match status" value="1"/>
</dbReference>
<sequence>MKNKKMEVTKKFYEYFIDKQFTDLTIIITNENDKNDEIKIDVHRLIVCANCLYFEKMLTGDFIEANKSIVKIDVPNTHIVYDIIMSFYGQNTNSKNYETWYHVLMKIKCMDYLGIKLNPFLPHNFCVPSEGFELLIDSINIIGYSDHNIKILAQNLPINCDLANFSNEIITKICNSAKKYCAVILDEDFIKIIDIDNKTVLKKIAIDDVDGIFDHCVCSPNGRYAALYGICGKICIYDLLFEKNIGYLENYSKGCDTLCYTNDNSKIIIAKNNKIRIFDAVSKQLIKKIKIKYNINTLCHFSDTNQIICGTIKGAAIINIENGEIIQNILGRGNITSINISPNGNNIVLCCKNNNNIISLWDKHLNKITHNIYVDCSFTCGSILNYANFTPCGKNIIFCTDERSIAIGMYNITKKLRHAYDHHDYVKIVKCTPDSKYIVYGGFGGQLCIKNIDANTTASIEINRVYLSNIDIIDYYDNPVILQHIYSQ</sequence>
<evidence type="ECO:0000259" key="2">
    <source>
        <dbReference type="PROSITE" id="PS50097"/>
    </source>
</evidence>
<dbReference type="GeneID" id="80558336"/>
<feature type="domain" description="BTB" evidence="2">
    <location>
        <begin position="22"/>
        <end position="96"/>
    </location>
</feature>
<evidence type="ECO:0000313" key="4">
    <source>
        <dbReference type="Proteomes" id="UP001321479"/>
    </source>
</evidence>
<dbReference type="EMBL" id="AP024483">
    <property type="protein sequence ID" value="BCS83131.1"/>
    <property type="molecule type" value="Genomic_DNA"/>
</dbReference>
<reference evidence="3 4" key="1">
    <citation type="submission" date="2021-02" db="EMBL/GenBank/DDBJ databases">
        <title>Cotonvirus japonicus, which uses Golgi apparatus of host cells for its virion factory, phylogenetically links tailed tupanvirus and icosahedral mimivirus.</title>
        <authorList>
            <person name="Takahashi H."/>
            <person name="Fukaya S."/>
            <person name="Song C."/>
            <person name="Murata K."/>
            <person name="Takemura M."/>
        </authorList>
    </citation>
    <scope>NUCLEOTIDE SEQUENCE [LARGE SCALE GENOMIC DNA]</scope>
</reference>
<dbReference type="InterPro" id="IPR015943">
    <property type="entry name" value="WD40/YVTN_repeat-like_dom_sf"/>
</dbReference>
<proteinExistence type="inferred from homology"/>
<dbReference type="Pfam" id="PF00651">
    <property type="entry name" value="BTB"/>
    <property type="match status" value="1"/>
</dbReference>
<dbReference type="CDD" id="cd18186">
    <property type="entry name" value="BTB_POZ_ZBTB_KLHL-like"/>
    <property type="match status" value="1"/>
</dbReference>
<comment type="similarity">
    <text evidence="1">Belongs to the mimivirus BTB/WD family.</text>
</comment>
<evidence type="ECO:0000313" key="3">
    <source>
        <dbReference type="EMBL" id="BCS83131.1"/>
    </source>
</evidence>
<organism evidence="3 4">
    <name type="scientific">Cotonvirus japonicus</name>
    <dbReference type="NCBI Taxonomy" id="2811091"/>
    <lineage>
        <taxon>Viruses</taxon>
        <taxon>Varidnaviria</taxon>
        <taxon>Bamfordvirae</taxon>
        <taxon>Nucleocytoviricota</taxon>
        <taxon>Megaviricetes</taxon>
        <taxon>Imitervirales</taxon>
        <taxon>Mimiviridae</taxon>
        <taxon>Megamimivirinae</taxon>
        <taxon>Cotonvirus</taxon>
        <taxon>Cotonvirus japonicum</taxon>
    </lineage>
</organism>
<accession>A0ABM7NSP4</accession>
<dbReference type="Proteomes" id="UP001321479">
    <property type="component" value="Segment"/>
</dbReference>
<protein>
    <submittedName>
        <fullName evidence="3">WD40 family protein</fullName>
    </submittedName>
</protein>
<evidence type="ECO:0000256" key="1">
    <source>
        <dbReference type="ARBA" id="ARBA00006497"/>
    </source>
</evidence>
<dbReference type="Gene3D" id="2.130.10.10">
    <property type="entry name" value="YVTN repeat-like/Quinoprotein amine dehydrogenase"/>
    <property type="match status" value="1"/>
</dbReference>
<dbReference type="PROSITE" id="PS50097">
    <property type="entry name" value="BTB"/>
    <property type="match status" value="1"/>
</dbReference>
<dbReference type="InterPro" id="IPR011047">
    <property type="entry name" value="Quinoprotein_ADH-like_sf"/>
</dbReference>
<dbReference type="Gene3D" id="3.30.710.10">
    <property type="entry name" value="Potassium Channel Kv1.1, Chain A"/>
    <property type="match status" value="1"/>
</dbReference>
<keyword evidence="4" id="KW-1185">Reference proteome</keyword>
<name>A0ABM7NSP4_9VIRU</name>
<dbReference type="RefSeq" id="YP_010841739.1">
    <property type="nucleotide sequence ID" value="NC_079139.1"/>
</dbReference>
<dbReference type="InterPro" id="IPR011333">
    <property type="entry name" value="SKP1/BTB/POZ_sf"/>
</dbReference>